<name>A0A4R5C2S6_9ACTN</name>
<dbReference type="EMBL" id="SMKU01000024">
    <property type="protein sequence ID" value="TDD93941.1"/>
    <property type="molecule type" value="Genomic_DNA"/>
</dbReference>
<protein>
    <submittedName>
        <fullName evidence="1">Uncharacterized protein</fullName>
    </submittedName>
</protein>
<evidence type="ECO:0000313" key="1">
    <source>
        <dbReference type="EMBL" id="TDD93941.1"/>
    </source>
</evidence>
<evidence type="ECO:0000313" key="2">
    <source>
        <dbReference type="Proteomes" id="UP000294513"/>
    </source>
</evidence>
<gene>
    <name evidence="1" type="ORF">E1298_07945</name>
</gene>
<dbReference type="Proteomes" id="UP000294513">
    <property type="component" value="Unassembled WGS sequence"/>
</dbReference>
<sequence>MPRALQELAQLVGTVHAHRDVAVRRADLRRCLPFTRIDPDRLGALVTCVAVDLDPLWIGTVVGLMLVEQNADGA</sequence>
<comment type="caution">
    <text evidence="1">The sequence shown here is derived from an EMBL/GenBank/DDBJ whole genome shotgun (WGS) entry which is preliminary data.</text>
</comment>
<accession>A0A4R5C2S6</accession>
<reference evidence="1 2" key="1">
    <citation type="submission" date="2019-03" db="EMBL/GenBank/DDBJ databases">
        <title>Draft genome sequences of novel Actinobacteria.</title>
        <authorList>
            <person name="Sahin N."/>
            <person name="Ay H."/>
            <person name="Saygin H."/>
        </authorList>
    </citation>
    <scope>NUCLEOTIDE SEQUENCE [LARGE SCALE GENOMIC DNA]</scope>
    <source>
        <strain evidence="1 2">H3C3</strain>
    </source>
</reference>
<organism evidence="1 2">
    <name type="scientific">Actinomadura rubrisoli</name>
    <dbReference type="NCBI Taxonomy" id="2530368"/>
    <lineage>
        <taxon>Bacteria</taxon>
        <taxon>Bacillati</taxon>
        <taxon>Actinomycetota</taxon>
        <taxon>Actinomycetes</taxon>
        <taxon>Streptosporangiales</taxon>
        <taxon>Thermomonosporaceae</taxon>
        <taxon>Actinomadura</taxon>
    </lineage>
</organism>
<proteinExistence type="predicted"/>
<keyword evidence="2" id="KW-1185">Reference proteome</keyword>
<dbReference type="AlphaFoldDB" id="A0A4R5C2S6"/>